<dbReference type="AlphaFoldDB" id="A0A9W5TAH1"/>
<evidence type="ECO:0000256" key="2">
    <source>
        <dbReference type="SAM" id="Phobius"/>
    </source>
</evidence>
<dbReference type="OrthoDB" id="265776at2759"/>
<feature type="compositionally biased region" description="Low complexity" evidence="1">
    <location>
        <begin position="315"/>
        <end position="331"/>
    </location>
</feature>
<name>A0A9W5TAH1_BABOV</name>
<feature type="region of interest" description="Disordered" evidence="1">
    <location>
        <begin position="315"/>
        <end position="338"/>
    </location>
</feature>
<protein>
    <submittedName>
        <fullName evidence="3">Uncharacterized protein</fullName>
    </submittedName>
</protein>
<keyword evidence="4" id="KW-1185">Reference proteome</keyword>
<evidence type="ECO:0000256" key="1">
    <source>
        <dbReference type="SAM" id="MobiDB-lite"/>
    </source>
</evidence>
<proteinExistence type="predicted"/>
<accession>A0A9W5TAH1</accession>
<keyword evidence="2" id="KW-0472">Membrane</keyword>
<sequence>MFADEMRQRVEEVMTNAKTDESQYRDRCNQGMEDEGPLPLLYLNSRSEALFPDERITVTLNKVDAARLMQFVSSRNGRILIVCEKSGPGKQFGAMADITESNIPDDLSDPFIMATIQTVVVERVEIVGTESETPYSWTTSCYRILHDDFIFPETDEQNHLEELEQLQQAIATKCVGQDSLIPEFKALENIIEKDTTPMDRYVICCQLVQLCSVIAKHQLQYSSLEGQRHFEGNFSQLAIVGDKPTSGELEYASMYYARLVIAKRKDKLRWYYMKDTFERLVEVTKIYVYAGDKFILQFQLVSPAGRQAAPSLLQSFKSRSSSERIPSSRPRAAQNDGLSSNATAYSSLQTGAQVDGAKDTTWRRMPRGRSRSYRFSHLLNLLPRLYMYPVFLAILPIACGHPRSMMPADMEQHAFVALSCLSFGSVFAGAMISAGLITEPCLSCSMAPYFEPTNFTPELVAKCPFNGYNCFSGCPVNITGGPSEKLQLQNQHLSNLEVVFWTEQFLQAICTPPL</sequence>
<evidence type="ECO:0000313" key="3">
    <source>
        <dbReference type="EMBL" id="GFE54400.1"/>
    </source>
</evidence>
<dbReference type="EMBL" id="BLIY01000016">
    <property type="protein sequence ID" value="GFE54400.1"/>
    <property type="molecule type" value="Genomic_DNA"/>
</dbReference>
<keyword evidence="2" id="KW-0812">Transmembrane</keyword>
<feature type="transmembrane region" description="Helical" evidence="2">
    <location>
        <begin position="385"/>
        <end position="402"/>
    </location>
</feature>
<feature type="transmembrane region" description="Helical" evidence="2">
    <location>
        <begin position="414"/>
        <end position="437"/>
    </location>
</feature>
<gene>
    <name evidence="3" type="ORF">BaOVIS_018040</name>
</gene>
<reference evidence="3" key="1">
    <citation type="submission" date="2019-12" db="EMBL/GenBank/DDBJ databases">
        <title>Genome sequence of Babesia ovis.</title>
        <authorList>
            <person name="Yamagishi J."/>
            <person name="Sevinc F."/>
            <person name="Xuan X."/>
        </authorList>
    </citation>
    <scope>NUCLEOTIDE SEQUENCE</scope>
    <source>
        <strain evidence="3">Selcuk</strain>
    </source>
</reference>
<comment type="caution">
    <text evidence="3">The sequence shown here is derived from an EMBL/GenBank/DDBJ whole genome shotgun (WGS) entry which is preliminary data.</text>
</comment>
<dbReference type="Proteomes" id="UP001057455">
    <property type="component" value="Unassembled WGS sequence"/>
</dbReference>
<evidence type="ECO:0000313" key="4">
    <source>
        <dbReference type="Proteomes" id="UP001057455"/>
    </source>
</evidence>
<organism evidence="3 4">
    <name type="scientific">Babesia ovis</name>
    <dbReference type="NCBI Taxonomy" id="5869"/>
    <lineage>
        <taxon>Eukaryota</taxon>
        <taxon>Sar</taxon>
        <taxon>Alveolata</taxon>
        <taxon>Apicomplexa</taxon>
        <taxon>Aconoidasida</taxon>
        <taxon>Piroplasmida</taxon>
        <taxon>Babesiidae</taxon>
        <taxon>Babesia</taxon>
    </lineage>
</organism>
<keyword evidence="2" id="KW-1133">Transmembrane helix</keyword>